<dbReference type="Pfam" id="PF13649">
    <property type="entry name" value="Methyltransf_25"/>
    <property type="match status" value="1"/>
</dbReference>
<keyword evidence="3" id="KW-0808">Transferase</keyword>
<accession>A0A0K1QDW2</accession>
<dbReference type="AlphaFoldDB" id="A0A0K1QDW2"/>
<sequence length="274" mass="29530">MTHPLSTVAPWDLVTSGYAEEVDLVMVPVARRALTLVDIPRAARVLDVAAGPGTLALEVASRVSEVIAVDFAPKMIATLETNAATRHIGNVVAQVADGQALPFDDASFDAAFSMFGLMFFPDRARGFSELHRVLRPKAPAVVSTWAPLERSSAMRLLFGALAAADPSPPPPPPPRAGGDPFALDSEEKLRRELTDAGFVNVSVHEHEQPIGPLEADELWERLTRGNAMLVSLRARLGEDAWSARAERAKEFLRRALPEAPSLSTTALVGVGFRR</sequence>
<dbReference type="InterPro" id="IPR041698">
    <property type="entry name" value="Methyltransf_25"/>
</dbReference>
<dbReference type="GO" id="GO:0032259">
    <property type="term" value="P:methylation"/>
    <property type="evidence" value="ECO:0007669"/>
    <property type="project" value="UniProtKB-KW"/>
</dbReference>
<protein>
    <submittedName>
        <fullName evidence="3">2-heptaprenyl-1,4-naphthoquinone methyltransferase</fullName>
    </submittedName>
</protein>
<name>A0A0K1QDW2_9BACT</name>
<dbReference type="InterPro" id="IPR029063">
    <property type="entry name" value="SAM-dependent_MTases_sf"/>
</dbReference>
<evidence type="ECO:0000313" key="3">
    <source>
        <dbReference type="EMBL" id="AKV03949.1"/>
    </source>
</evidence>
<dbReference type="EMBL" id="CP012333">
    <property type="protein sequence ID" value="AKV03949.1"/>
    <property type="molecule type" value="Genomic_DNA"/>
</dbReference>
<evidence type="ECO:0000313" key="4">
    <source>
        <dbReference type="Proteomes" id="UP000064967"/>
    </source>
</evidence>
<dbReference type="PANTHER" id="PTHR43591:SF57">
    <property type="entry name" value="METHYLTRANSFERASE DOMAIN-CONTAINING PROTEIN-RELATED"/>
    <property type="match status" value="1"/>
</dbReference>
<keyword evidence="4" id="KW-1185">Reference proteome</keyword>
<keyword evidence="3" id="KW-0489">Methyltransferase</keyword>
<dbReference type="CDD" id="cd02440">
    <property type="entry name" value="AdoMet_MTases"/>
    <property type="match status" value="1"/>
</dbReference>
<gene>
    <name evidence="3" type="ORF">AKJ09_10612</name>
</gene>
<dbReference type="KEGG" id="llu:AKJ09_10612"/>
<feature type="domain" description="Methyltransferase" evidence="2">
    <location>
        <begin position="45"/>
        <end position="136"/>
    </location>
</feature>
<dbReference type="Gene3D" id="3.40.50.150">
    <property type="entry name" value="Vaccinia Virus protein VP39"/>
    <property type="match status" value="1"/>
</dbReference>
<organism evidence="3 4">
    <name type="scientific">Labilithrix luteola</name>
    <dbReference type="NCBI Taxonomy" id="1391654"/>
    <lineage>
        <taxon>Bacteria</taxon>
        <taxon>Pseudomonadati</taxon>
        <taxon>Myxococcota</taxon>
        <taxon>Polyangia</taxon>
        <taxon>Polyangiales</taxon>
        <taxon>Labilitrichaceae</taxon>
        <taxon>Labilithrix</taxon>
    </lineage>
</organism>
<dbReference type="STRING" id="1391654.AKJ09_10612"/>
<dbReference type="SUPFAM" id="SSF53335">
    <property type="entry name" value="S-adenosyl-L-methionine-dependent methyltransferases"/>
    <property type="match status" value="1"/>
</dbReference>
<dbReference type="PANTHER" id="PTHR43591">
    <property type="entry name" value="METHYLTRANSFERASE"/>
    <property type="match status" value="1"/>
</dbReference>
<dbReference type="RefSeq" id="WP_169928555.1">
    <property type="nucleotide sequence ID" value="NZ_CP012333.1"/>
</dbReference>
<proteinExistence type="predicted"/>
<evidence type="ECO:0000256" key="1">
    <source>
        <dbReference type="SAM" id="MobiDB-lite"/>
    </source>
</evidence>
<feature type="compositionally biased region" description="Pro residues" evidence="1">
    <location>
        <begin position="166"/>
        <end position="175"/>
    </location>
</feature>
<reference evidence="3 4" key="1">
    <citation type="submission" date="2015-08" db="EMBL/GenBank/DDBJ databases">
        <authorList>
            <person name="Babu N.S."/>
            <person name="Beckwith C.J."/>
            <person name="Beseler K.G."/>
            <person name="Brison A."/>
            <person name="Carone J.V."/>
            <person name="Caskin T.P."/>
            <person name="Diamond M."/>
            <person name="Durham M.E."/>
            <person name="Foxe J.M."/>
            <person name="Go M."/>
            <person name="Henderson B.A."/>
            <person name="Jones I.B."/>
            <person name="McGettigan J.A."/>
            <person name="Micheletti S.J."/>
            <person name="Nasrallah M.E."/>
            <person name="Ortiz D."/>
            <person name="Piller C.R."/>
            <person name="Privatt S.R."/>
            <person name="Schneider S.L."/>
            <person name="Sharp S."/>
            <person name="Smith T.C."/>
            <person name="Stanton J.D."/>
            <person name="Ullery H.E."/>
            <person name="Wilson R.J."/>
            <person name="Serrano M.G."/>
            <person name="Buck G."/>
            <person name="Lee V."/>
            <person name="Wang Y."/>
            <person name="Carvalho R."/>
            <person name="Voegtly L."/>
            <person name="Shi R."/>
            <person name="Duckworth R."/>
            <person name="Johnson A."/>
            <person name="Loviza R."/>
            <person name="Walstead R."/>
            <person name="Shah Z."/>
            <person name="Kiflezghi M."/>
            <person name="Wade K."/>
            <person name="Ball S.L."/>
            <person name="Bradley K.W."/>
            <person name="Asai D.J."/>
            <person name="Bowman C.A."/>
            <person name="Russell D.A."/>
            <person name="Pope W.H."/>
            <person name="Jacobs-Sera D."/>
            <person name="Hendrix R.W."/>
            <person name="Hatfull G.F."/>
        </authorList>
    </citation>
    <scope>NUCLEOTIDE SEQUENCE [LARGE SCALE GENOMIC DNA]</scope>
    <source>
        <strain evidence="3 4">DSM 27648</strain>
    </source>
</reference>
<feature type="region of interest" description="Disordered" evidence="1">
    <location>
        <begin position="162"/>
        <end position="182"/>
    </location>
</feature>
<dbReference type="PATRIC" id="fig|1391654.3.peg.10752"/>
<dbReference type="Proteomes" id="UP000064967">
    <property type="component" value="Chromosome"/>
</dbReference>
<dbReference type="GO" id="GO:0008168">
    <property type="term" value="F:methyltransferase activity"/>
    <property type="evidence" value="ECO:0007669"/>
    <property type="project" value="UniProtKB-KW"/>
</dbReference>
<evidence type="ECO:0000259" key="2">
    <source>
        <dbReference type="Pfam" id="PF13649"/>
    </source>
</evidence>